<keyword evidence="5" id="KW-1185">Reference proteome</keyword>
<keyword evidence="1" id="KW-0862">Zinc</keyword>
<dbReference type="GO" id="GO:0008270">
    <property type="term" value="F:zinc ion binding"/>
    <property type="evidence" value="ECO:0007669"/>
    <property type="project" value="UniProtKB-KW"/>
</dbReference>
<proteinExistence type="predicted"/>
<dbReference type="AlphaFoldDB" id="A0A0C2GJ08"/>
<dbReference type="Proteomes" id="UP000054047">
    <property type="component" value="Unassembled WGS sequence"/>
</dbReference>
<dbReference type="PROSITE" id="PS00028">
    <property type="entry name" value="ZINC_FINGER_C2H2_1"/>
    <property type="match status" value="3"/>
</dbReference>
<name>A0A0C2GJ08_9BILA</name>
<evidence type="ECO:0000256" key="2">
    <source>
        <dbReference type="SAM" id="MobiDB-lite"/>
    </source>
</evidence>
<dbReference type="OrthoDB" id="18440at2759"/>
<dbReference type="PANTHER" id="PTHR21354">
    <property type="entry name" value="ZINC FINGER PROTEIN 511"/>
    <property type="match status" value="1"/>
</dbReference>
<organism evidence="4 5">
    <name type="scientific">Ancylostoma duodenale</name>
    <dbReference type="NCBI Taxonomy" id="51022"/>
    <lineage>
        <taxon>Eukaryota</taxon>
        <taxon>Metazoa</taxon>
        <taxon>Ecdysozoa</taxon>
        <taxon>Nematoda</taxon>
        <taxon>Chromadorea</taxon>
        <taxon>Rhabditida</taxon>
        <taxon>Rhabditina</taxon>
        <taxon>Rhabditomorpha</taxon>
        <taxon>Strongyloidea</taxon>
        <taxon>Ancylostomatidae</taxon>
        <taxon>Ancylostomatinae</taxon>
        <taxon>Ancylostoma</taxon>
    </lineage>
</organism>
<feature type="compositionally biased region" description="Basic and acidic residues" evidence="2">
    <location>
        <begin position="56"/>
        <end position="68"/>
    </location>
</feature>
<dbReference type="PROSITE" id="PS50157">
    <property type="entry name" value="ZINC_FINGER_C2H2_2"/>
    <property type="match status" value="1"/>
</dbReference>
<feature type="region of interest" description="Disordered" evidence="2">
    <location>
        <begin position="47"/>
        <end position="72"/>
    </location>
</feature>
<protein>
    <submittedName>
        <fullName evidence="4">Zinc finger, C2H2 type</fullName>
    </submittedName>
</protein>
<keyword evidence="1" id="KW-0479">Metal-binding</keyword>
<gene>
    <name evidence="4" type="ORF">ANCDUO_12742</name>
</gene>
<evidence type="ECO:0000256" key="1">
    <source>
        <dbReference type="PROSITE-ProRule" id="PRU00042"/>
    </source>
</evidence>
<dbReference type="EMBL" id="KN734874">
    <property type="protein sequence ID" value="KIH57071.1"/>
    <property type="molecule type" value="Genomic_DNA"/>
</dbReference>
<accession>A0A0C2GJ08</accession>
<feature type="region of interest" description="Disordered" evidence="2">
    <location>
        <begin position="1"/>
        <end position="25"/>
    </location>
</feature>
<evidence type="ECO:0000313" key="5">
    <source>
        <dbReference type="Proteomes" id="UP000054047"/>
    </source>
</evidence>
<dbReference type="InterPro" id="IPR013087">
    <property type="entry name" value="Znf_C2H2_type"/>
</dbReference>
<sequence length="234" mass="26269">MADSEQKARRKLEEAEKKSRGGGGFLGKLFGGSGADEAADLFIQCDTEPSAGPARSRGDSFDEGDHLSSSDAEFSPVECDLCCREFSDIVAFESHYESAHSHQCTACTKMFISQKALEIHSDETHCPFHSIRVERDPNGCHFKCYDERCGDSFASTSERDRHCYQDHNINSVEVTIEKRKLAKRVGELGLSLDRLNVSKKKRAVPRSIKFGDQEKSFEGLRKRDITTRVRKHDS</sequence>
<dbReference type="PANTHER" id="PTHR21354:SF0">
    <property type="entry name" value="ZINC FINGER PROTEIN 511"/>
    <property type="match status" value="1"/>
</dbReference>
<evidence type="ECO:0000313" key="4">
    <source>
        <dbReference type="EMBL" id="KIH57071.1"/>
    </source>
</evidence>
<keyword evidence="1" id="KW-0863">Zinc-finger</keyword>
<dbReference type="InterPro" id="IPR039258">
    <property type="entry name" value="ZNF511"/>
</dbReference>
<reference evidence="4 5" key="1">
    <citation type="submission" date="2013-12" db="EMBL/GenBank/DDBJ databases">
        <title>Draft genome of the parsitic nematode Ancylostoma duodenale.</title>
        <authorList>
            <person name="Mitreva M."/>
        </authorList>
    </citation>
    <scope>NUCLEOTIDE SEQUENCE [LARGE SCALE GENOMIC DNA]</scope>
    <source>
        <strain evidence="4 5">Zhejiang</strain>
    </source>
</reference>
<dbReference type="SMART" id="SM00355">
    <property type="entry name" value="ZnF_C2H2"/>
    <property type="match status" value="3"/>
</dbReference>
<evidence type="ECO:0000259" key="3">
    <source>
        <dbReference type="PROSITE" id="PS50157"/>
    </source>
</evidence>
<feature type="domain" description="C2H2-type" evidence="3">
    <location>
        <begin position="102"/>
        <end position="125"/>
    </location>
</feature>
<feature type="compositionally biased region" description="Basic and acidic residues" evidence="2">
    <location>
        <begin position="1"/>
        <end position="19"/>
    </location>
</feature>